<keyword evidence="2" id="KW-1185">Reference proteome</keyword>
<evidence type="ECO:0008006" key="3">
    <source>
        <dbReference type="Google" id="ProtNLM"/>
    </source>
</evidence>
<gene>
    <name evidence="1" type="ORF">L3049_21510</name>
</gene>
<feature type="non-terminal residue" evidence="1">
    <location>
        <position position="1"/>
    </location>
</feature>
<protein>
    <recommendedName>
        <fullName evidence="3">Adhesin</fullName>
    </recommendedName>
</protein>
<dbReference type="InterPro" id="IPR013783">
    <property type="entry name" value="Ig-like_fold"/>
</dbReference>
<comment type="caution">
    <text evidence="1">The sequence shown here is derived from an EMBL/GenBank/DDBJ whole genome shotgun (WGS) entry which is preliminary data.</text>
</comment>
<dbReference type="Gene3D" id="2.60.40.10">
    <property type="entry name" value="Immunoglobulins"/>
    <property type="match status" value="2"/>
</dbReference>
<dbReference type="Proteomes" id="UP001528920">
    <property type="component" value="Unassembled WGS sequence"/>
</dbReference>
<dbReference type="Gene3D" id="2.60.40.740">
    <property type="match status" value="1"/>
</dbReference>
<sequence>TSGNYSVTITDANGCSASDDVNATIHANPTLNLGVDQETCAGGTITFDAGNIGSTYLWSTGETTQTISVSTSGNYSVTITDANGCSAADNANATIHANPTVDLGADQETCAGGTITFDAGNIGSTYLWSTDETTQTISVSTSGNYSVTITDANGCSASDDVNATIHTNPTVNLGVDQETCAGGTITFDAGNAGSTYLWSTGETTQTITVSTSGNYSVTITDANGCSATDNANATIHANPTVNLGADQETCSG</sequence>
<proteinExistence type="predicted"/>
<dbReference type="EMBL" id="JAKJSC010000021">
    <property type="protein sequence ID" value="MDE5420573.1"/>
    <property type="molecule type" value="Genomic_DNA"/>
</dbReference>
<evidence type="ECO:0000313" key="1">
    <source>
        <dbReference type="EMBL" id="MDE5420573.1"/>
    </source>
</evidence>
<organism evidence="1 2">
    <name type="scientific">Paralabilibaculum antarcticum</name>
    <dbReference type="NCBI Taxonomy" id="2912572"/>
    <lineage>
        <taxon>Bacteria</taxon>
        <taxon>Pseudomonadati</taxon>
        <taxon>Bacteroidota</taxon>
        <taxon>Bacteroidia</taxon>
        <taxon>Marinilabiliales</taxon>
        <taxon>Marinifilaceae</taxon>
        <taxon>Paralabilibaculum</taxon>
    </lineage>
</organism>
<accession>A0ABT5VYT5</accession>
<reference evidence="1 2" key="1">
    <citation type="submission" date="2022-01" db="EMBL/GenBank/DDBJ databases">
        <title>Labilibaculum sp. nov, a marine bacterium isolated from Antarctica.</title>
        <authorList>
            <person name="Dai W."/>
        </authorList>
    </citation>
    <scope>NUCLEOTIDE SEQUENCE [LARGE SCALE GENOMIC DNA]</scope>
    <source>
        <strain evidence="1 2">DW002</strain>
    </source>
</reference>
<feature type="non-terminal residue" evidence="1">
    <location>
        <position position="252"/>
    </location>
</feature>
<dbReference type="RefSeq" id="WP_275111903.1">
    <property type="nucleotide sequence ID" value="NZ_JAKJSC010000021.1"/>
</dbReference>
<name>A0ABT5VYT5_9BACT</name>
<evidence type="ECO:0000313" key="2">
    <source>
        <dbReference type="Proteomes" id="UP001528920"/>
    </source>
</evidence>